<evidence type="ECO:0000259" key="3">
    <source>
        <dbReference type="PROSITE" id="PS50035"/>
    </source>
</evidence>
<dbReference type="SMART" id="SM00155">
    <property type="entry name" value="PLDc"/>
    <property type="match status" value="1"/>
</dbReference>
<dbReference type="EMBL" id="SEYY01018231">
    <property type="protein sequence ID" value="KAB7499484.1"/>
    <property type="molecule type" value="Genomic_DNA"/>
</dbReference>
<dbReference type="PANTHER" id="PTHR10185">
    <property type="entry name" value="PHOSPHOLIPASE D - RELATED"/>
    <property type="match status" value="1"/>
</dbReference>
<dbReference type="Pfam" id="PF13918">
    <property type="entry name" value="PLDc_3"/>
    <property type="match status" value="1"/>
</dbReference>
<dbReference type="CDD" id="cd09107">
    <property type="entry name" value="PLDc_vPLD3_4_5_like_2"/>
    <property type="match status" value="1"/>
</dbReference>
<dbReference type="SUPFAM" id="SSF56024">
    <property type="entry name" value="Phospholipase D/nuclease"/>
    <property type="match status" value="2"/>
</dbReference>
<evidence type="ECO:0000313" key="4">
    <source>
        <dbReference type="EMBL" id="KAB7499484.1"/>
    </source>
</evidence>
<evidence type="ECO:0000256" key="1">
    <source>
        <dbReference type="ARBA" id="ARBA00008664"/>
    </source>
</evidence>
<protein>
    <submittedName>
        <fullName evidence="4">Phospholipase D3</fullName>
    </submittedName>
</protein>
<dbReference type="PANTHER" id="PTHR10185:SF17">
    <property type="entry name" value="GM01519P-RELATED"/>
    <property type="match status" value="1"/>
</dbReference>
<dbReference type="CDD" id="cd09106">
    <property type="entry name" value="PLDc_vPLD3_4_5_like_1"/>
    <property type="match status" value="1"/>
</dbReference>
<comment type="similarity">
    <text evidence="1">Belongs to the phospholipase D family.</text>
</comment>
<feature type="signal peptide" evidence="2">
    <location>
        <begin position="1"/>
        <end position="31"/>
    </location>
</feature>
<dbReference type="InterPro" id="IPR050874">
    <property type="entry name" value="Diverse_PLD-related"/>
</dbReference>
<dbReference type="GO" id="GO:0003824">
    <property type="term" value="F:catalytic activity"/>
    <property type="evidence" value="ECO:0007669"/>
    <property type="project" value="InterPro"/>
</dbReference>
<reference evidence="4 5" key="1">
    <citation type="journal article" date="2019" name="PLoS Biol.">
        <title>Sex chromosomes control vertical transmission of feminizing Wolbachia symbionts in an isopod.</title>
        <authorList>
            <person name="Becking T."/>
            <person name="Chebbi M.A."/>
            <person name="Giraud I."/>
            <person name="Moumen B."/>
            <person name="Laverre T."/>
            <person name="Caubet Y."/>
            <person name="Peccoud J."/>
            <person name="Gilbert C."/>
            <person name="Cordaux R."/>
        </authorList>
    </citation>
    <scope>NUCLEOTIDE SEQUENCE [LARGE SCALE GENOMIC DNA]</scope>
    <source>
        <strain evidence="4">ANa2</strain>
        <tissue evidence="4">Whole body excluding digestive tract and cuticle</tissue>
    </source>
</reference>
<keyword evidence="2" id="KW-0732">Signal</keyword>
<feature type="chain" id="PRO_5024282608" evidence="2">
    <location>
        <begin position="32"/>
        <end position="487"/>
    </location>
</feature>
<evidence type="ECO:0000313" key="5">
    <source>
        <dbReference type="Proteomes" id="UP000326759"/>
    </source>
</evidence>
<name>A0A5N5SZ40_9CRUS</name>
<dbReference type="Gene3D" id="3.30.870.10">
    <property type="entry name" value="Endonuclease Chain A"/>
    <property type="match status" value="2"/>
</dbReference>
<proteinExistence type="inferred from homology"/>
<dbReference type="AlphaFoldDB" id="A0A5N5SZ40"/>
<accession>A0A5N5SZ40</accession>
<organism evidence="4 5">
    <name type="scientific">Armadillidium nasatum</name>
    <dbReference type="NCBI Taxonomy" id="96803"/>
    <lineage>
        <taxon>Eukaryota</taxon>
        <taxon>Metazoa</taxon>
        <taxon>Ecdysozoa</taxon>
        <taxon>Arthropoda</taxon>
        <taxon>Crustacea</taxon>
        <taxon>Multicrustacea</taxon>
        <taxon>Malacostraca</taxon>
        <taxon>Eumalacostraca</taxon>
        <taxon>Peracarida</taxon>
        <taxon>Isopoda</taxon>
        <taxon>Oniscidea</taxon>
        <taxon>Crinocheta</taxon>
        <taxon>Armadillidiidae</taxon>
        <taxon>Armadillidium</taxon>
    </lineage>
</organism>
<dbReference type="OrthoDB" id="1923775at2759"/>
<keyword evidence="5" id="KW-1185">Reference proteome</keyword>
<dbReference type="InterPro" id="IPR032803">
    <property type="entry name" value="PLDc_3"/>
</dbReference>
<feature type="domain" description="PLD phosphodiesterase" evidence="3">
    <location>
        <begin position="161"/>
        <end position="188"/>
    </location>
</feature>
<dbReference type="Proteomes" id="UP000326759">
    <property type="component" value="Unassembled WGS sequence"/>
</dbReference>
<comment type="caution">
    <text evidence="4">The sequence shown here is derived from an EMBL/GenBank/DDBJ whole genome shotgun (WGS) entry which is preliminary data.</text>
</comment>
<sequence length="487" mass="55383">MKPVLAPLLIVTSLSLLILLVFILDNRLAESTSKRSLCGGSCEMSLVESIPENLTYPKSSPLFPSTYSAWQHLLDNAEKSIDLVVFYWSLRNDDVTPIKMNSSWEGEAIFDHLLDIAKTKKEVKIRVTQNQPDPHFRQNDSKLLEKEGAEIRSVDFDRLLGAGVLHTKMWIVDDKNMYLGSTNMDWQSLTQVKEVGVLVQNCSCLVEDAKKIFEVYWILGQNSSKIPPKWPSELSTRFNALTPMKLTLSGHKSDVFLSSSPLPFNPNGRTNDIDTVVSIISHADKFVHIAVMDYFPRFLYAEKTTFWPVIDDELRRASLNKRVKVKLLASHWNHTRADMVRWLKSLQDLSGKNWPSISIETVRYKEPLLSLNHGVNNRGGAAILLHESVPFTTLHLSTSFCMAWFTFVPYYIELNLLKRQSYFAGTSNWSGDYFTNTAGVSISVSEDSKRNETLSSAGNDSSLREQLESLFERDWNSPYAKPLQEFL</sequence>
<dbReference type="PROSITE" id="PS50035">
    <property type="entry name" value="PLD"/>
    <property type="match status" value="1"/>
</dbReference>
<dbReference type="Pfam" id="PF00614">
    <property type="entry name" value="PLDc"/>
    <property type="match status" value="1"/>
</dbReference>
<gene>
    <name evidence="4" type="primary">pld3</name>
    <name evidence="4" type="ORF">Anas_06423</name>
</gene>
<evidence type="ECO:0000256" key="2">
    <source>
        <dbReference type="SAM" id="SignalP"/>
    </source>
</evidence>
<dbReference type="InterPro" id="IPR001736">
    <property type="entry name" value="PLipase_D/transphosphatidylase"/>
</dbReference>